<dbReference type="EMBL" id="JAAGAX010000002">
    <property type="protein sequence ID" value="KAF2323057.1"/>
    <property type="molecule type" value="Genomic_DNA"/>
</dbReference>
<dbReference type="Proteomes" id="UP000467840">
    <property type="component" value="Chromosome 11"/>
</dbReference>
<organism evidence="13 14">
    <name type="scientific">Hevea brasiliensis</name>
    <name type="common">Para rubber tree</name>
    <name type="synonym">Siphonia brasiliensis</name>
    <dbReference type="NCBI Taxonomy" id="3981"/>
    <lineage>
        <taxon>Eukaryota</taxon>
        <taxon>Viridiplantae</taxon>
        <taxon>Streptophyta</taxon>
        <taxon>Embryophyta</taxon>
        <taxon>Tracheophyta</taxon>
        <taxon>Spermatophyta</taxon>
        <taxon>Magnoliopsida</taxon>
        <taxon>eudicotyledons</taxon>
        <taxon>Gunneridae</taxon>
        <taxon>Pentapetalae</taxon>
        <taxon>rosids</taxon>
        <taxon>fabids</taxon>
        <taxon>Malpighiales</taxon>
        <taxon>Euphorbiaceae</taxon>
        <taxon>Crotonoideae</taxon>
        <taxon>Micrandreae</taxon>
        <taxon>Hevea</taxon>
    </lineage>
</organism>
<feature type="compositionally biased region" description="Low complexity" evidence="11">
    <location>
        <begin position="424"/>
        <end position="457"/>
    </location>
</feature>
<protein>
    <recommendedName>
        <fullName evidence="12">FAS1 domain-containing protein</fullName>
    </recommendedName>
</protein>
<reference evidence="13 14" key="1">
    <citation type="journal article" date="2020" name="Mol. Plant">
        <title>The Chromosome-Based Rubber Tree Genome Provides New Insights into Spurge Genome Evolution and Rubber Biosynthesis.</title>
        <authorList>
            <person name="Liu J."/>
            <person name="Shi C."/>
            <person name="Shi C.C."/>
            <person name="Li W."/>
            <person name="Zhang Q.J."/>
            <person name="Zhang Y."/>
            <person name="Li K."/>
            <person name="Lu H.F."/>
            <person name="Shi C."/>
            <person name="Zhu S.T."/>
            <person name="Xiao Z.Y."/>
            <person name="Nan H."/>
            <person name="Yue Y."/>
            <person name="Zhu X.G."/>
            <person name="Wu Y."/>
            <person name="Hong X.N."/>
            <person name="Fan G.Y."/>
            <person name="Tong Y."/>
            <person name="Zhang D."/>
            <person name="Mao C.L."/>
            <person name="Liu Y.L."/>
            <person name="Hao S.J."/>
            <person name="Liu W.Q."/>
            <person name="Lv M.Q."/>
            <person name="Zhang H.B."/>
            <person name="Liu Y."/>
            <person name="Hu-Tang G.R."/>
            <person name="Wang J.P."/>
            <person name="Wang J.H."/>
            <person name="Sun Y.H."/>
            <person name="Ni S.B."/>
            <person name="Chen W.B."/>
            <person name="Zhang X.C."/>
            <person name="Jiao Y.N."/>
            <person name="Eichler E.E."/>
            <person name="Li G.H."/>
            <person name="Liu X."/>
            <person name="Gao L.Z."/>
        </authorList>
    </citation>
    <scope>NUCLEOTIDE SEQUENCE [LARGE SCALE GENOMIC DNA]</scope>
    <source>
        <strain evidence="14">cv. GT1</strain>
        <tissue evidence="13">Leaf</tissue>
    </source>
</reference>
<keyword evidence="5" id="KW-0732">Signal</keyword>
<accession>A0A6A6NC55</accession>
<comment type="caution">
    <text evidence="13">The sequence shown here is derived from an EMBL/GenBank/DDBJ whole genome shotgun (WGS) entry which is preliminary data.</text>
</comment>
<dbReference type="InterPro" id="IPR036378">
    <property type="entry name" value="FAS1_dom_sf"/>
</dbReference>
<sequence length="503" mass="53547">MASVDITIAPSVASALTSHQAWEFLQTTYANKSQTRIYSLRDMLAKVTRDTKSIAEYLCEIRSITDELATAGSPISNAELIVKILSGLGPEYKEISAAIRAWDSPISFEELFDKLSDHELFLKHEELKKPLATITANLTNELLDLSLLQIRNHSQALSQTIADLSKKFSLKDLGALHFFLGVEVVPYSGGLLLSQSKNLDLHAYSDADWAGDANDRCSTSAYLIFLGQTPISWSSKKQKTVARSSTEAEYRILSNYSDFGNFNDMLSRTQLADAINSRRTITVLAVDNGNVSPLNGLSSDVQKRVLSLHVILDYYDLAKLQRLSKKSAILTTLYQSTGQAGGKEGFLNVTDMGGDQVAFGSAVAGSSLNANLVQSVTAQPYNISVLQVSSLIMPESVTKSNTSTKTPPPAKAPAPSKAKPPAPASDMAPAPADADSPTADTPSNSPSPAADSSASSPFMDGPTADSPDADSHSGGASANVGKGTSLAMVAMILSFGWGLAKMI</sequence>
<gene>
    <name evidence="13" type="ORF">GH714_033057</name>
</gene>
<keyword evidence="4" id="KW-0336">GPI-anchor</keyword>
<evidence type="ECO:0000256" key="3">
    <source>
        <dbReference type="ARBA" id="ARBA00022475"/>
    </source>
</evidence>
<dbReference type="InterPro" id="IPR000782">
    <property type="entry name" value="FAS1_domain"/>
</dbReference>
<evidence type="ECO:0000256" key="1">
    <source>
        <dbReference type="ARBA" id="ARBA00004609"/>
    </source>
</evidence>
<keyword evidence="14" id="KW-1185">Reference proteome</keyword>
<dbReference type="PROSITE" id="PS50213">
    <property type="entry name" value="FAS1"/>
    <property type="match status" value="1"/>
</dbReference>
<evidence type="ECO:0000256" key="4">
    <source>
        <dbReference type="ARBA" id="ARBA00022622"/>
    </source>
</evidence>
<dbReference type="FunFam" id="2.30.180.10:FF:000015">
    <property type="entry name" value="Fasciclin-like arabinogalactan protein 3"/>
    <property type="match status" value="1"/>
</dbReference>
<dbReference type="SUPFAM" id="SSF82153">
    <property type="entry name" value="FAS1 domain"/>
    <property type="match status" value="1"/>
</dbReference>
<dbReference type="PANTHER" id="PTHR32382:SF91">
    <property type="entry name" value="FAS1 DOMAIN-CONTAINING PROTEIN"/>
    <property type="match status" value="1"/>
</dbReference>
<name>A0A6A6NC55_HEVBR</name>
<evidence type="ECO:0000313" key="13">
    <source>
        <dbReference type="EMBL" id="KAF2323057.1"/>
    </source>
</evidence>
<dbReference type="CDD" id="cd09272">
    <property type="entry name" value="RNase_HI_RT_Ty1"/>
    <property type="match status" value="1"/>
</dbReference>
<evidence type="ECO:0000256" key="6">
    <source>
        <dbReference type="ARBA" id="ARBA00022974"/>
    </source>
</evidence>
<keyword evidence="8" id="KW-0325">Glycoprotein</keyword>
<evidence type="ECO:0000256" key="9">
    <source>
        <dbReference type="ARBA" id="ARBA00023288"/>
    </source>
</evidence>
<evidence type="ECO:0000256" key="7">
    <source>
        <dbReference type="ARBA" id="ARBA00023136"/>
    </source>
</evidence>
<proteinExistence type="inferred from homology"/>
<feature type="compositionally biased region" description="Pro residues" evidence="11">
    <location>
        <begin position="406"/>
        <end position="423"/>
    </location>
</feature>
<evidence type="ECO:0000256" key="10">
    <source>
        <dbReference type="ARBA" id="ARBA00024686"/>
    </source>
</evidence>
<keyword evidence="9" id="KW-0449">Lipoprotein</keyword>
<keyword evidence="3" id="KW-1003">Cell membrane</keyword>
<dbReference type="InterPro" id="IPR033254">
    <property type="entry name" value="Plant_FLA"/>
</dbReference>
<dbReference type="GO" id="GO:0005886">
    <property type="term" value="C:plasma membrane"/>
    <property type="evidence" value="ECO:0007669"/>
    <property type="project" value="UniProtKB-SubCell"/>
</dbReference>
<evidence type="ECO:0000313" key="14">
    <source>
        <dbReference type="Proteomes" id="UP000467840"/>
    </source>
</evidence>
<dbReference type="GO" id="GO:0098552">
    <property type="term" value="C:side of membrane"/>
    <property type="evidence" value="ECO:0007669"/>
    <property type="project" value="UniProtKB-KW"/>
</dbReference>
<dbReference type="Gene3D" id="2.30.180.10">
    <property type="entry name" value="FAS1 domain"/>
    <property type="match status" value="1"/>
</dbReference>
<evidence type="ECO:0000256" key="11">
    <source>
        <dbReference type="SAM" id="MobiDB-lite"/>
    </source>
</evidence>
<dbReference type="Pfam" id="PF14223">
    <property type="entry name" value="Retrotran_gag_2"/>
    <property type="match status" value="1"/>
</dbReference>
<comment type="similarity">
    <text evidence="2">Belongs to the fasciclin-like AGP family.</text>
</comment>
<feature type="region of interest" description="Disordered" evidence="11">
    <location>
        <begin position="397"/>
        <end position="477"/>
    </location>
</feature>
<evidence type="ECO:0000256" key="5">
    <source>
        <dbReference type="ARBA" id="ARBA00022729"/>
    </source>
</evidence>
<keyword evidence="6" id="KW-0654">Proteoglycan</keyword>
<feature type="domain" description="FAS1" evidence="12">
    <location>
        <begin position="246"/>
        <end position="392"/>
    </location>
</feature>
<comment type="subcellular location">
    <subcellularLocation>
        <location evidence="1">Cell membrane</location>
        <topology evidence="1">Lipid-anchor</topology>
        <topology evidence="1">GPI-anchor</topology>
    </subcellularLocation>
</comment>
<keyword evidence="7" id="KW-0472">Membrane</keyword>
<evidence type="ECO:0000256" key="8">
    <source>
        <dbReference type="ARBA" id="ARBA00023180"/>
    </source>
</evidence>
<comment type="function">
    <text evidence="10">May be a cell surface adhesion protein.</text>
</comment>
<dbReference type="AlphaFoldDB" id="A0A6A6NC55"/>
<evidence type="ECO:0000256" key="2">
    <source>
        <dbReference type="ARBA" id="ARBA00007843"/>
    </source>
</evidence>
<dbReference type="PANTHER" id="PTHR32382">
    <property type="entry name" value="FASCICLIN-LIKE ARABINOGALACTAN PROTEIN"/>
    <property type="match status" value="1"/>
</dbReference>
<evidence type="ECO:0000259" key="12">
    <source>
        <dbReference type="PROSITE" id="PS50213"/>
    </source>
</evidence>